<dbReference type="OrthoDB" id="2014201at2759"/>
<gene>
    <name evidence="1" type="ORF">H0H81_003797</name>
</gene>
<dbReference type="GO" id="GO:0016757">
    <property type="term" value="F:glycosyltransferase activity"/>
    <property type="evidence" value="ECO:0007669"/>
    <property type="project" value="InterPro"/>
</dbReference>
<keyword evidence="2" id="KW-1185">Reference proteome</keyword>
<accession>A0A9P7GQ74</accession>
<evidence type="ECO:0000313" key="2">
    <source>
        <dbReference type="Proteomes" id="UP000717328"/>
    </source>
</evidence>
<dbReference type="Proteomes" id="UP000717328">
    <property type="component" value="Unassembled WGS sequence"/>
</dbReference>
<reference evidence="1" key="1">
    <citation type="submission" date="2021-02" db="EMBL/GenBank/DDBJ databases">
        <authorList>
            <person name="Nieuwenhuis M."/>
            <person name="Van De Peppel L.J.J."/>
        </authorList>
    </citation>
    <scope>NUCLEOTIDE SEQUENCE</scope>
    <source>
        <strain evidence="1">D49</strain>
    </source>
</reference>
<sequence>MSPKAAYVTLLTKTSYLAGTIVLDYGLRSVNSKYPLVVMVTPSLPQDAINILEKRGIKTRNVNSLEPKPGVHTLAGHDARFADTWTKLSQLNSGTVVLNPSGDLSNSIVHFLWNHDKVSEFAFPDQDLLTAFFSGRWKPIPWYYNALRTLRYTHPDEWSDDEVRCVHYILPDKPWHSRVTPLELEAQLGETNRWWWAQFDKLAMEMQKLDPEGWNLLLTTVDNSRG</sequence>
<dbReference type="Pfam" id="PF01501">
    <property type="entry name" value="Glyco_transf_8"/>
    <property type="match status" value="1"/>
</dbReference>
<name>A0A9P7GQ74_9AGAR</name>
<proteinExistence type="predicted"/>
<comment type="caution">
    <text evidence="1">The sequence shown here is derived from an EMBL/GenBank/DDBJ whole genome shotgun (WGS) entry which is preliminary data.</text>
</comment>
<protein>
    <submittedName>
        <fullName evidence="1">Uncharacterized protein</fullName>
    </submittedName>
</protein>
<dbReference type="SUPFAM" id="SSF53448">
    <property type="entry name" value="Nucleotide-diphospho-sugar transferases"/>
    <property type="match status" value="1"/>
</dbReference>
<dbReference type="PANTHER" id="PTHR11183">
    <property type="entry name" value="GLYCOGENIN SUBFAMILY MEMBER"/>
    <property type="match status" value="1"/>
</dbReference>
<dbReference type="Gene3D" id="3.90.550.10">
    <property type="entry name" value="Spore Coat Polysaccharide Biosynthesis Protein SpsA, Chain A"/>
    <property type="match status" value="2"/>
</dbReference>
<evidence type="ECO:0000313" key="1">
    <source>
        <dbReference type="EMBL" id="KAG5654789.1"/>
    </source>
</evidence>
<dbReference type="InterPro" id="IPR050587">
    <property type="entry name" value="GNT1/Glycosyltrans_8"/>
</dbReference>
<organism evidence="1 2">
    <name type="scientific">Sphagnurus paluster</name>
    <dbReference type="NCBI Taxonomy" id="117069"/>
    <lineage>
        <taxon>Eukaryota</taxon>
        <taxon>Fungi</taxon>
        <taxon>Dikarya</taxon>
        <taxon>Basidiomycota</taxon>
        <taxon>Agaricomycotina</taxon>
        <taxon>Agaricomycetes</taxon>
        <taxon>Agaricomycetidae</taxon>
        <taxon>Agaricales</taxon>
        <taxon>Tricholomatineae</taxon>
        <taxon>Lyophyllaceae</taxon>
        <taxon>Sphagnurus</taxon>
    </lineage>
</organism>
<dbReference type="InterPro" id="IPR029044">
    <property type="entry name" value="Nucleotide-diphossugar_trans"/>
</dbReference>
<dbReference type="EMBL" id="JABCKI010000001">
    <property type="protein sequence ID" value="KAG5654789.1"/>
    <property type="molecule type" value="Genomic_DNA"/>
</dbReference>
<reference evidence="1" key="2">
    <citation type="submission" date="2021-10" db="EMBL/GenBank/DDBJ databases">
        <title>Phylogenomics reveals ancestral predisposition of the termite-cultivated fungus Termitomyces towards a domesticated lifestyle.</title>
        <authorList>
            <person name="Auxier B."/>
            <person name="Grum-Grzhimaylo A."/>
            <person name="Cardenas M.E."/>
            <person name="Lodge J.D."/>
            <person name="Laessoe T."/>
            <person name="Pedersen O."/>
            <person name="Smith M.E."/>
            <person name="Kuyper T.W."/>
            <person name="Franco-Molano E.A."/>
            <person name="Baroni T.J."/>
            <person name="Aanen D.K."/>
        </authorList>
    </citation>
    <scope>NUCLEOTIDE SEQUENCE</scope>
    <source>
        <strain evidence="1">D49</strain>
    </source>
</reference>
<dbReference type="AlphaFoldDB" id="A0A9P7GQ74"/>
<dbReference type="InterPro" id="IPR002495">
    <property type="entry name" value="Glyco_trans_8"/>
</dbReference>